<reference evidence="2 3" key="1">
    <citation type="submission" date="2017-11" db="EMBL/GenBank/DDBJ databases">
        <title>Draft Genome Sequence of Sporolactobacillus inulinus NBRC 111894 Isolated from Koso, a Japanese Sugar-Vegetable Fermented Beverage.</title>
        <authorList>
            <person name="Chiou T.Y."/>
            <person name="Oshima K."/>
            <person name="Suda W."/>
            <person name="Hattori M."/>
            <person name="Takahashi T."/>
        </authorList>
    </citation>
    <scope>NUCLEOTIDE SEQUENCE [LARGE SCALE GENOMIC DNA]</scope>
    <source>
        <strain evidence="2 3">NBRC111894</strain>
    </source>
</reference>
<dbReference type="GO" id="GO:0051301">
    <property type="term" value="P:cell division"/>
    <property type="evidence" value="ECO:0007669"/>
    <property type="project" value="UniProtKB-KW"/>
</dbReference>
<evidence type="ECO:0000256" key="1">
    <source>
        <dbReference type="SAM" id="MobiDB-lite"/>
    </source>
</evidence>
<sequence>MTLNIEELKKEANVYRTRFQMLIEAQLELLKSDDWKSMSVNSNDEGANNEAESSEMI</sequence>
<protein>
    <submittedName>
        <fullName evidence="2">Cell division initiation protein DivIVA</fullName>
    </submittedName>
</protein>
<proteinExistence type="predicted"/>
<organism evidence="2 3">
    <name type="scientific">Sporolactobacillus inulinus</name>
    <dbReference type="NCBI Taxonomy" id="2078"/>
    <lineage>
        <taxon>Bacteria</taxon>
        <taxon>Bacillati</taxon>
        <taxon>Bacillota</taxon>
        <taxon>Bacilli</taxon>
        <taxon>Bacillales</taxon>
        <taxon>Sporolactobacillaceae</taxon>
        <taxon>Sporolactobacillus</taxon>
    </lineage>
</organism>
<gene>
    <name evidence="2" type="ORF">NBRC111894_2055</name>
</gene>
<evidence type="ECO:0000313" key="3">
    <source>
        <dbReference type="Proteomes" id="UP000319716"/>
    </source>
</evidence>
<evidence type="ECO:0000313" key="2">
    <source>
        <dbReference type="EMBL" id="GAY76501.1"/>
    </source>
</evidence>
<dbReference type="EMBL" id="BEXB01000014">
    <property type="protein sequence ID" value="GAY76501.1"/>
    <property type="molecule type" value="Genomic_DNA"/>
</dbReference>
<name>A0A4Y1ZC36_9BACL</name>
<keyword evidence="2" id="KW-0131">Cell cycle</keyword>
<feature type="region of interest" description="Disordered" evidence="1">
    <location>
        <begin position="37"/>
        <end position="57"/>
    </location>
</feature>
<keyword evidence="2" id="KW-0132">Cell division</keyword>
<dbReference type="AlphaFoldDB" id="A0A4Y1ZC36"/>
<comment type="caution">
    <text evidence="2">The sequence shown here is derived from an EMBL/GenBank/DDBJ whole genome shotgun (WGS) entry which is preliminary data.</text>
</comment>
<dbReference type="Proteomes" id="UP000319716">
    <property type="component" value="Unassembled WGS sequence"/>
</dbReference>
<accession>A0A4Y1ZC36</accession>